<dbReference type="Proteomes" id="UP000549394">
    <property type="component" value="Unassembled WGS sequence"/>
</dbReference>
<dbReference type="SUPFAM" id="SSF53822">
    <property type="entry name" value="Periplasmic binding protein-like I"/>
    <property type="match status" value="1"/>
</dbReference>
<dbReference type="InterPro" id="IPR025252">
    <property type="entry name" value="DUF4200"/>
</dbReference>
<keyword evidence="1 2" id="KW-0175">Coiled coil</keyword>
<feature type="domain" description="DUF4200" evidence="3">
    <location>
        <begin position="8"/>
        <end position="121"/>
    </location>
</feature>
<feature type="coiled-coil region" evidence="2">
    <location>
        <begin position="144"/>
        <end position="195"/>
    </location>
</feature>
<dbReference type="InterPro" id="IPR051147">
    <property type="entry name" value="CFAP_domain-containing"/>
</dbReference>
<evidence type="ECO:0000313" key="4">
    <source>
        <dbReference type="EMBL" id="CAD5114357.1"/>
    </source>
</evidence>
<comment type="caution">
    <text evidence="4">The sequence shown here is derived from an EMBL/GenBank/DDBJ whole genome shotgun (WGS) entry which is preliminary data.</text>
</comment>
<keyword evidence="5" id="KW-1185">Reference proteome</keyword>
<dbReference type="PANTHER" id="PTHR21683">
    <property type="entry name" value="COILED-COIL DOMAIN-CONTAINING PROTEIN 42 LIKE-2-LIKE-RELATED"/>
    <property type="match status" value="1"/>
</dbReference>
<dbReference type="Pfam" id="PF13863">
    <property type="entry name" value="DUF4200"/>
    <property type="match status" value="1"/>
</dbReference>
<reference evidence="4 5" key="1">
    <citation type="submission" date="2020-08" db="EMBL/GenBank/DDBJ databases">
        <authorList>
            <person name="Hejnol A."/>
        </authorList>
    </citation>
    <scope>NUCLEOTIDE SEQUENCE [LARGE SCALE GENOMIC DNA]</scope>
</reference>
<feature type="coiled-coil region" evidence="2">
    <location>
        <begin position="22"/>
        <end position="99"/>
    </location>
</feature>
<evidence type="ECO:0000256" key="1">
    <source>
        <dbReference type="ARBA" id="ARBA00023054"/>
    </source>
</evidence>
<organism evidence="4 5">
    <name type="scientific">Dimorphilus gyrociliatus</name>
    <dbReference type="NCBI Taxonomy" id="2664684"/>
    <lineage>
        <taxon>Eukaryota</taxon>
        <taxon>Metazoa</taxon>
        <taxon>Spiralia</taxon>
        <taxon>Lophotrochozoa</taxon>
        <taxon>Annelida</taxon>
        <taxon>Polychaeta</taxon>
        <taxon>Polychaeta incertae sedis</taxon>
        <taxon>Dinophilidae</taxon>
        <taxon>Dimorphilus</taxon>
    </lineage>
</organism>
<evidence type="ECO:0000256" key="2">
    <source>
        <dbReference type="SAM" id="Coils"/>
    </source>
</evidence>
<name>A0A7I8VIH6_9ANNE</name>
<gene>
    <name evidence="4" type="ORF">DGYR_LOCUS3208</name>
</gene>
<proteinExistence type="predicted"/>
<sequence>MITHAQKLLNTRRDIKLFDSILEDEKKKYNLTMDELDRKKKDIEKKESELQQYIAKYNKLLKDNQQKIEKEKLKSSIEKEQMKIKKQKLDRALDLLNQICHVDNLIADHKIYETFLQEVANQSENFDSIDDMMNRYYSLKATHKDLMKRELQCQREEAEKREENLRQIQKTENEILDYNNHAAALQLNMEKARHEALRQDYLKEHRIKSIQQKQLLIGQIKLSISNLYFMTREFQKHPPPMTKDISDQIIRIKNFIRNLSKTLKELKKQKDCSKPWWWNFCTEVAKPDARPFLKDDDIIFCKNIEQTSINFTIGIVLLKDLHEDLELIKNAYRSGVCRIHSIVTTRKVYVRLIFEEVNSHPISDVQLADVVQISSFDDELALYEKHYEYFYLVKVMKPYPLFSEEMAFSLMMTFSWKKFVAINDIDAEGLYAFIKRAFMNEILIIDIEFYENDTIKTINGIDNIFTQIKLFGKLNFILEEAYFRGLFTPGYVWVYLKILNPKDYDKLDPRTRFTGLFTFSVPQKSSIDKSDDDLFKERRMLLERKNLQHFNICINGAVEVCYHQMMAYDQMKVATEALIHSLSHLNVNFHTVEMEDACSNSFPKRATANGLYLLESILNLRVDDGLLHQSFIFHRARHCLNMEYYILLNVQKKKKVEVGIWRIFPEENRQYPFIETGQIEIFRNTIFPGRVSTIPLDINDDLFNITIKLGICCNVIAILQSKL</sequence>
<dbReference type="PANTHER" id="PTHR21683:SF2">
    <property type="entry name" value="COILED-COIL DOMAIN-CONTAINING PROTEIN 42 LIKE-2-LIKE"/>
    <property type="match status" value="1"/>
</dbReference>
<dbReference type="OrthoDB" id="10264298at2759"/>
<evidence type="ECO:0000259" key="3">
    <source>
        <dbReference type="Pfam" id="PF13863"/>
    </source>
</evidence>
<dbReference type="GO" id="GO:0005856">
    <property type="term" value="C:cytoskeleton"/>
    <property type="evidence" value="ECO:0007669"/>
    <property type="project" value="UniProtKB-ARBA"/>
</dbReference>
<protein>
    <submittedName>
        <fullName evidence="4">DgyrCDS3494</fullName>
    </submittedName>
</protein>
<accession>A0A7I8VIH6</accession>
<dbReference type="EMBL" id="CAJFCJ010000005">
    <property type="protein sequence ID" value="CAD5114357.1"/>
    <property type="molecule type" value="Genomic_DNA"/>
</dbReference>
<dbReference type="AlphaFoldDB" id="A0A7I8VIH6"/>
<dbReference type="InterPro" id="IPR028082">
    <property type="entry name" value="Peripla_BP_I"/>
</dbReference>
<evidence type="ECO:0000313" key="5">
    <source>
        <dbReference type="Proteomes" id="UP000549394"/>
    </source>
</evidence>